<dbReference type="RefSeq" id="XP_028033686.1">
    <property type="nucleotide sequence ID" value="XM_028177885.1"/>
</dbReference>
<dbReference type="InterPro" id="IPR036390">
    <property type="entry name" value="WH_DNA-bd_sf"/>
</dbReference>
<dbReference type="InterPro" id="IPR005819">
    <property type="entry name" value="H1/H5"/>
</dbReference>
<feature type="region of interest" description="Disordered" evidence="8">
    <location>
        <begin position="111"/>
        <end position="240"/>
    </location>
</feature>
<dbReference type="SMART" id="SM00526">
    <property type="entry name" value="H15"/>
    <property type="match status" value="1"/>
</dbReference>
<dbReference type="SMR" id="A0A6J2JV23"/>
<comment type="function">
    <text evidence="1">Histones H1 are necessary for the condensation of nucleosome chains into higher-order structures.</text>
</comment>
<dbReference type="PRINTS" id="PR00624">
    <property type="entry name" value="HISTONEH5"/>
</dbReference>
<dbReference type="Proteomes" id="UP000504629">
    <property type="component" value="Unplaced"/>
</dbReference>
<feature type="compositionally biased region" description="Acidic residues" evidence="8">
    <location>
        <begin position="1"/>
        <end position="10"/>
    </location>
</feature>
<keyword evidence="10" id="KW-1185">Reference proteome</keyword>
<evidence type="ECO:0000313" key="10">
    <source>
        <dbReference type="Proteomes" id="UP000504629"/>
    </source>
</evidence>
<keyword evidence="4 7" id="KW-0158">Chromosome</keyword>
<proteinExistence type="inferred from homology"/>
<reference evidence="11" key="1">
    <citation type="submission" date="2025-08" db="UniProtKB">
        <authorList>
            <consortium name="RefSeq"/>
        </authorList>
    </citation>
    <scope>IDENTIFICATION</scope>
    <source>
        <tissue evidence="11">Silk gland</tissue>
    </source>
</reference>
<evidence type="ECO:0000256" key="4">
    <source>
        <dbReference type="ARBA" id="ARBA00022454"/>
    </source>
</evidence>
<evidence type="ECO:0000256" key="8">
    <source>
        <dbReference type="SAM" id="MobiDB-lite"/>
    </source>
</evidence>
<dbReference type="GO" id="GO:0030527">
    <property type="term" value="F:structural constituent of chromatin"/>
    <property type="evidence" value="ECO:0007669"/>
    <property type="project" value="InterPro"/>
</dbReference>
<gene>
    <name evidence="11" type="primary">LOC114245645</name>
</gene>
<keyword evidence="6 7" id="KW-0539">Nucleus</keyword>
<evidence type="ECO:0000256" key="2">
    <source>
        <dbReference type="ARBA" id="ARBA00004123"/>
    </source>
</evidence>
<dbReference type="AlphaFoldDB" id="A0A6J2JV23"/>
<dbReference type="Gene3D" id="1.10.10.10">
    <property type="entry name" value="Winged helix-like DNA-binding domain superfamily/Winged helix DNA-binding domain"/>
    <property type="match status" value="1"/>
</dbReference>
<dbReference type="GO" id="GO:0000786">
    <property type="term" value="C:nucleosome"/>
    <property type="evidence" value="ECO:0007669"/>
    <property type="project" value="InterPro"/>
</dbReference>
<dbReference type="CDD" id="cd00073">
    <property type="entry name" value="H15"/>
    <property type="match status" value="1"/>
</dbReference>
<sequence length="240" mass="27001">MESDESDAESETPLPKATAMKKKQTIQTAEVLIEKKRTKDMIHEALGELKTRKGVSLYAIKKYITEKYRVDADKINYLIKKQIKNGVIDGAIVQTKGVGATGSFKLAPIKEKKKQTPLMQNENEKAVKEKKNANKKKKETEKNKPIPEDNKQKPVLPKEKIVKPRSKKTDENQLKITKANTKKSSKDKMAAGEAADAPKRKKTKSSKDAQTPAKKKSMLMRRKSIGNIIKPPKMKPKAHD</sequence>
<dbReference type="FunFam" id="1.10.10.10:FF:000140">
    <property type="entry name" value="Histone H1.0"/>
    <property type="match status" value="1"/>
</dbReference>
<dbReference type="GO" id="GO:0005634">
    <property type="term" value="C:nucleus"/>
    <property type="evidence" value="ECO:0007669"/>
    <property type="project" value="UniProtKB-SubCell"/>
</dbReference>
<evidence type="ECO:0000256" key="5">
    <source>
        <dbReference type="ARBA" id="ARBA00023125"/>
    </source>
</evidence>
<dbReference type="InterPro" id="IPR036388">
    <property type="entry name" value="WH-like_DNA-bd_sf"/>
</dbReference>
<feature type="region of interest" description="Disordered" evidence="8">
    <location>
        <begin position="1"/>
        <end position="22"/>
    </location>
</feature>
<feature type="domain" description="H15" evidence="9">
    <location>
        <begin position="34"/>
        <end position="108"/>
    </location>
</feature>
<feature type="compositionally biased region" description="Basic and acidic residues" evidence="8">
    <location>
        <begin position="122"/>
        <end position="173"/>
    </location>
</feature>
<dbReference type="SUPFAM" id="SSF46785">
    <property type="entry name" value="Winged helix' DNA-binding domain"/>
    <property type="match status" value="1"/>
</dbReference>
<evidence type="ECO:0000313" key="11">
    <source>
        <dbReference type="RefSeq" id="XP_028033686.1"/>
    </source>
</evidence>
<dbReference type="GO" id="GO:0003677">
    <property type="term" value="F:DNA binding"/>
    <property type="evidence" value="ECO:0007669"/>
    <property type="project" value="UniProtKB-KW"/>
</dbReference>
<comment type="subcellular location">
    <subcellularLocation>
        <location evidence="3">Chromosome</location>
    </subcellularLocation>
    <subcellularLocation>
        <location evidence="2 7">Nucleus</location>
    </subcellularLocation>
</comment>
<keyword evidence="5 7" id="KW-0238">DNA-binding</keyword>
<accession>A0A6J2JV23</accession>
<dbReference type="OrthoDB" id="10070184at2759"/>
<dbReference type="GO" id="GO:0006334">
    <property type="term" value="P:nucleosome assembly"/>
    <property type="evidence" value="ECO:0007669"/>
    <property type="project" value="InterPro"/>
</dbReference>
<evidence type="ECO:0000256" key="6">
    <source>
        <dbReference type="ARBA" id="ARBA00023242"/>
    </source>
</evidence>
<dbReference type="KEGG" id="bman:114245645"/>
<name>A0A6J2JV23_BOMMA</name>
<protein>
    <submittedName>
        <fullName evidence="11">Histone H1.1, embryonic-like</fullName>
    </submittedName>
</protein>
<comment type="similarity">
    <text evidence="7">Belongs to the histone H1/H5 family.</text>
</comment>
<dbReference type="Pfam" id="PF00538">
    <property type="entry name" value="Linker_histone"/>
    <property type="match status" value="1"/>
</dbReference>
<dbReference type="PROSITE" id="PS51504">
    <property type="entry name" value="H15"/>
    <property type="match status" value="1"/>
</dbReference>
<evidence type="ECO:0000256" key="1">
    <source>
        <dbReference type="ARBA" id="ARBA00002809"/>
    </source>
</evidence>
<dbReference type="InterPro" id="IPR005818">
    <property type="entry name" value="Histone_H1/H5_H15"/>
</dbReference>
<evidence type="ECO:0000256" key="3">
    <source>
        <dbReference type="ARBA" id="ARBA00004286"/>
    </source>
</evidence>
<dbReference type="GeneID" id="114245645"/>
<feature type="compositionally biased region" description="Basic residues" evidence="8">
    <location>
        <begin position="213"/>
        <end position="224"/>
    </location>
</feature>
<organism evidence="10 11">
    <name type="scientific">Bombyx mandarina</name>
    <name type="common">Wild silk moth</name>
    <name type="synonym">Wild silkworm</name>
    <dbReference type="NCBI Taxonomy" id="7092"/>
    <lineage>
        <taxon>Eukaryota</taxon>
        <taxon>Metazoa</taxon>
        <taxon>Ecdysozoa</taxon>
        <taxon>Arthropoda</taxon>
        <taxon>Hexapoda</taxon>
        <taxon>Insecta</taxon>
        <taxon>Pterygota</taxon>
        <taxon>Neoptera</taxon>
        <taxon>Endopterygota</taxon>
        <taxon>Lepidoptera</taxon>
        <taxon>Glossata</taxon>
        <taxon>Ditrysia</taxon>
        <taxon>Bombycoidea</taxon>
        <taxon>Bombycidae</taxon>
        <taxon>Bombycinae</taxon>
        <taxon>Bombyx</taxon>
    </lineage>
</organism>
<evidence type="ECO:0000256" key="7">
    <source>
        <dbReference type="RuleBase" id="RU003894"/>
    </source>
</evidence>
<evidence type="ECO:0000259" key="9">
    <source>
        <dbReference type="PROSITE" id="PS51504"/>
    </source>
</evidence>